<dbReference type="InterPro" id="IPR012337">
    <property type="entry name" value="RNaseH-like_sf"/>
</dbReference>
<name>A0A9W6XSM5_9STRA</name>
<comment type="caution">
    <text evidence="2">The sequence shown here is derived from an EMBL/GenBank/DDBJ whole genome shotgun (WGS) entry which is preliminary data.</text>
</comment>
<evidence type="ECO:0000259" key="1">
    <source>
        <dbReference type="Pfam" id="PF04937"/>
    </source>
</evidence>
<accession>A0A9W6XSM5</accession>
<dbReference type="OrthoDB" id="121153at2759"/>
<gene>
    <name evidence="2" type="ORF">Pfra01_001533900</name>
</gene>
<evidence type="ECO:0000313" key="2">
    <source>
        <dbReference type="EMBL" id="GMF44276.1"/>
    </source>
</evidence>
<proteinExistence type="predicted"/>
<feature type="domain" description="DUF659" evidence="1">
    <location>
        <begin position="73"/>
        <end position="171"/>
    </location>
</feature>
<dbReference type="Pfam" id="PF04937">
    <property type="entry name" value="DUF659"/>
    <property type="match status" value="1"/>
</dbReference>
<sequence>MTGGRLFSSPWEHFIIDEATGTGIEDPAVRELLLQNKPGQGTADQTTTKCRFPFEDIWCGADILEVLLSQGFVALVTDGWSNSRRESFINFIVTGEDTKTGPYMVTMIGEVFDEVEAFLGKGKIVAVTSDNASAMKSAWAILQDRHPGLMTTGCTPHTVSLMMKDVLAVPELMRC</sequence>
<dbReference type="SUPFAM" id="SSF53098">
    <property type="entry name" value="Ribonuclease H-like"/>
    <property type="match status" value="1"/>
</dbReference>
<keyword evidence="3" id="KW-1185">Reference proteome</keyword>
<dbReference type="AlphaFoldDB" id="A0A9W6XSM5"/>
<dbReference type="Proteomes" id="UP001165121">
    <property type="component" value="Unassembled WGS sequence"/>
</dbReference>
<protein>
    <submittedName>
        <fullName evidence="2">Unnamed protein product</fullName>
    </submittedName>
</protein>
<organism evidence="2 3">
    <name type="scientific">Phytophthora fragariaefolia</name>
    <dbReference type="NCBI Taxonomy" id="1490495"/>
    <lineage>
        <taxon>Eukaryota</taxon>
        <taxon>Sar</taxon>
        <taxon>Stramenopiles</taxon>
        <taxon>Oomycota</taxon>
        <taxon>Peronosporomycetes</taxon>
        <taxon>Peronosporales</taxon>
        <taxon>Peronosporaceae</taxon>
        <taxon>Phytophthora</taxon>
    </lineage>
</organism>
<evidence type="ECO:0000313" key="3">
    <source>
        <dbReference type="Proteomes" id="UP001165121"/>
    </source>
</evidence>
<dbReference type="InterPro" id="IPR007021">
    <property type="entry name" value="DUF659"/>
</dbReference>
<dbReference type="EMBL" id="BSXT01001658">
    <property type="protein sequence ID" value="GMF44276.1"/>
    <property type="molecule type" value="Genomic_DNA"/>
</dbReference>
<reference evidence="2" key="1">
    <citation type="submission" date="2023-04" db="EMBL/GenBank/DDBJ databases">
        <title>Phytophthora fragariaefolia NBRC 109709.</title>
        <authorList>
            <person name="Ichikawa N."/>
            <person name="Sato H."/>
            <person name="Tonouchi N."/>
        </authorList>
    </citation>
    <scope>NUCLEOTIDE SEQUENCE</scope>
    <source>
        <strain evidence="2">NBRC 109709</strain>
    </source>
</reference>